<keyword evidence="1" id="KW-0472">Membrane</keyword>
<gene>
    <name evidence="2" type="ORF">SALLE_v1c04820</name>
</gene>
<protein>
    <submittedName>
        <fullName evidence="2">Uncharacterized protein</fullName>
    </submittedName>
</protein>
<keyword evidence="3" id="KW-1185">Reference proteome</keyword>
<evidence type="ECO:0000313" key="3">
    <source>
        <dbReference type="Proteomes" id="UP000254792"/>
    </source>
</evidence>
<proteinExistence type="predicted"/>
<dbReference type="RefSeq" id="WP_115558066.1">
    <property type="nucleotide sequence ID" value="NZ_CP031376.1"/>
</dbReference>
<organism evidence="2 3">
    <name type="scientific">Spiroplasma alleghenense</name>
    <dbReference type="NCBI Taxonomy" id="216931"/>
    <lineage>
        <taxon>Bacteria</taxon>
        <taxon>Bacillati</taxon>
        <taxon>Mycoplasmatota</taxon>
        <taxon>Mollicutes</taxon>
        <taxon>Entomoplasmatales</taxon>
        <taxon>Spiroplasmataceae</taxon>
        <taxon>Spiroplasma</taxon>
    </lineage>
</organism>
<evidence type="ECO:0000313" key="2">
    <source>
        <dbReference type="EMBL" id="AXK51156.1"/>
    </source>
</evidence>
<dbReference type="OrthoDB" id="9852537at2"/>
<dbReference type="AlphaFoldDB" id="A0A345Z3H7"/>
<sequence length="182" mass="21293">MNKKTILAIFIIILISVTGALIYNFQNKSRESYNVISNDNDKKVYLNFKMLYKFPLVNEIDLPEKVLIIEEGKTIDEIIKEENINLNFFQKINTQKLNKSITESETVELIPKIQFIAKKSHLEADRNDFIENGISPELANQSCLMLKNKTLKTSEIMIKLKKSYKTAEEKKFFERFILEVYT</sequence>
<dbReference type="Proteomes" id="UP000254792">
    <property type="component" value="Chromosome"/>
</dbReference>
<dbReference type="KEGG" id="salx:SALLE_v1c04820"/>
<dbReference type="EMBL" id="CP031376">
    <property type="protein sequence ID" value="AXK51156.1"/>
    <property type="molecule type" value="Genomic_DNA"/>
</dbReference>
<reference evidence="2 3" key="1">
    <citation type="submission" date="2018-07" db="EMBL/GenBank/DDBJ databases">
        <title>Complete genome sequence of Spiroplasma alleghenense PLHS-1 (ATCC 51752).</title>
        <authorList>
            <person name="Chou L."/>
            <person name="Lee T.-Y."/>
            <person name="Tsai Y.-M."/>
            <person name="Kuo C.-H."/>
        </authorList>
    </citation>
    <scope>NUCLEOTIDE SEQUENCE [LARGE SCALE GENOMIC DNA]</scope>
    <source>
        <strain evidence="2 3">PLHS-1</strain>
    </source>
</reference>
<keyword evidence="1" id="KW-1133">Transmembrane helix</keyword>
<accession>A0A345Z3H7</accession>
<keyword evidence="1" id="KW-0812">Transmembrane</keyword>
<feature type="transmembrane region" description="Helical" evidence="1">
    <location>
        <begin position="6"/>
        <end position="25"/>
    </location>
</feature>
<name>A0A345Z3H7_9MOLU</name>
<evidence type="ECO:0000256" key="1">
    <source>
        <dbReference type="SAM" id="Phobius"/>
    </source>
</evidence>